<protein>
    <submittedName>
        <fullName evidence="1">Uncharacterized protein</fullName>
    </submittedName>
</protein>
<dbReference type="AlphaFoldDB" id="A0A1H2V7S5"/>
<dbReference type="Proteomes" id="UP000199592">
    <property type="component" value="Unassembled WGS sequence"/>
</dbReference>
<gene>
    <name evidence="1" type="ORF">SAMN04487892_1944</name>
</gene>
<evidence type="ECO:0000313" key="2">
    <source>
        <dbReference type="Proteomes" id="UP000199592"/>
    </source>
</evidence>
<accession>A0A1H2V7S5</accession>
<proteinExistence type="predicted"/>
<evidence type="ECO:0000313" key="1">
    <source>
        <dbReference type="EMBL" id="SDW63974.1"/>
    </source>
</evidence>
<sequence length="76" mass="8633">MITIIFSSVLATGFDFHKIKLPFKTLNYLSKKQLKTTKYYVVKLKSVKNQINKKTLAYICTQIRGGSLITLSIGFS</sequence>
<name>A0A1H2V7S5_9FLAO</name>
<organism evidence="1 2">
    <name type="scientific">Flagellimonas zhangzhouensis</name>
    <dbReference type="NCBI Taxonomy" id="1073328"/>
    <lineage>
        <taxon>Bacteria</taxon>
        <taxon>Pseudomonadati</taxon>
        <taxon>Bacteroidota</taxon>
        <taxon>Flavobacteriia</taxon>
        <taxon>Flavobacteriales</taxon>
        <taxon>Flavobacteriaceae</taxon>
        <taxon>Flagellimonas</taxon>
    </lineage>
</organism>
<reference evidence="2" key="1">
    <citation type="submission" date="2016-10" db="EMBL/GenBank/DDBJ databases">
        <authorList>
            <person name="Varghese N."/>
            <person name="Submissions S."/>
        </authorList>
    </citation>
    <scope>NUCLEOTIDE SEQUENCE [LARGE SCALE GENOMIC DNA]</scope>
    <source>
        <strain evidence="2">DSM 25030</strain>
    </source>
</reference>
<dbReference type="EMBL" id="FNMY01000002">
    <property type="protein sequence ID" value="SDW63974.1"/>
    <property type="molecule type" value="Genomic_DNA"/>
</dbReference>
<dbReference type="STRING" id="1073328.SAMN05216294_0347"/>
<keyword evidence="2" id="KW-1185">Reference proteome</keyword>